<dbReference type="GO" id="GO:0016020">
    <property type="term" value="C:membrane"/>
    <property type="evidence" value="ECO:0007669"/>
    <property type="project" value="InterPro"/>
</dbReference>
<keyword evidence="2" id="KW-1185">Reference proteome</keyword>
<comment type="caution">
    <text evidence="1">The sequence shown here is derived from an EMBL/GenBank/DDBJ whole genome shotgun (WGS) entry which is preliminary data.</text>
</comment>
<dbReference type="AlphaFoldDB" id="A0A917SIZ5"/>
<gene>
    <name evidence="1" type="ORF">GCM10011534_00070</name>
</gene>
<dbReference type="InterPro" id="IPR011066">
    <property type="entry name" value="MscS_channel_C_sf"/>
</dbReference>
<dbReference type="RefSeq" id="WP_028285010.1">
    <property type="nucleotide sequence ID" value="NZ_BMLF01000001.1"/>
</dbReference>
<name>A0A917SIZ5_9RHOB</name>
<protein>
    <submittedName>
        <fullName evidence="1">Uncharacterized protein</fullName>
    </submittedName>
</protein>
<dbReference type="SUPFAM" id="SSF82689">
    <property type="entry name" value="Mechanosensitive channel protein MscS (YggB), C-terminal domain"/>
    <property type="match status" value="1"/>
</dbReference>
<reference evidence="1" key="1">
    <citation type="journal article" date="2014" name="Int. J. Syst. Evol. Microbiol.">
        <title>Complete genome sequence of Corynebacterium casei LMG S-19264T (=DSM 44701T), isolated from a smear-ripened cheese.</title>
        <authorList>
            <consortium name="US DOE Joint Genome Institute (JGI-PGF)"/>
            <person name="Walter F."/>
            <person name="Albersmeier A."/>
            <person name="Kalinowski J."/>
            <person name="Ruckert C."/>
        </authorList>
    </citation>
    <scope>NUCLEOTIDE SEQUENCE</scope>
    <source>
        <strain evidence="1">CGMCC 1.6293</strain>
    </source>
</reference>
<organism evidence="1 2">
    <name type="scientific">Pseudooceanicola nanhaiensis</name>
    <dbReference type="NCBI Taxonomy" id="375761"/>
    <lineage>
        <taxon>Bacteria</taxon>
        <taxon>Pseudomonadati</taxon>
        <taxon>Pseudomonadota</taxon>
        <taxon>Alphaproteobacteria</taxon>
        <taxon>Rhodobacterales</taxon>
        <taxon>Paracoccaceae</taxon>
        <taxon>Pseudooceanicola</taxon>
    </lineage>
</organism>
<evidence type="ECO:0000313" key="1">
    <source>
        <dbReference type="EMBL" id="GGL82013.1"/>
    </source>
</evidence>
<evidence type="ECO:0000313" key="2">
    <source>
        <dbReference type="Proteomes" id="UP000649829"/>
    </source>
</evidence>
<reference evidence="1" key="2">
    <citation type="submission" date="2020-09" db="EMBL/GenBank/DDBJ databases">
        <authorList>
            <person name="Sun Q."/>
            <person name="Zhou Y."/>
        </authorList>
    </citation>
    <scope>NUCLEOTIDE SEQUENCE</scope>
    <source>
        <strain evidence="1">CGMCC 1.6293</strain>
    </source>
</reference>
<sequence length="104" mass="11793">MLTLDSIFMILPNSQVARRRIINYSAPKPQYRAQLSLKLAHEVPLDAAKEMILKAVGEARLIQTEPAPDIRLQELGSDGNSYAVRFWLTRFERDVDCRGTSCCL</sequence>
<dbReference type="EMBL" id="BMLF01000001">
    <property type="protein sequence ID" value="GGL82013.1"/>
    <property type="molecule type" value="Genomic_DNA"/>
</dbReference>
<proteinExistence type="predicted"/>
<accession>A0A917SIZ5</accession>
<dbReference type="Gene3D" id="3.30.70.100">
    <property type="match status" value="1"/>
</dbReference>
<dbReference type="Proteomes" id="UP000649829">
    <property type="component" value="Unassembled WGS sequence"/>
</dbReference>